<dbReference type="PANTHER" id="PTHR21481">
    <property type="entry name" value="PROTEIN CLEC16A"/>
    <property type="match status" value="1"/>
</dbReference>
<evidence type="ECO:0000259" key="4">
    <source>
        <dbReference type="Pfam" id="PF19439"/>
    </source>
</evidence>
<evidence type="ECO:0000259" key="3">
    <source>
        <dbReference type="Pfam" id="PF09758"/>
    </source>
</evidence>
<comment type="caution">
    <text evidence="5">The sequence shown here is derived from an EMBL/GenBank/DDBJ whole genome shotgun (WGS) entry which is preliminary data.</text>
</comment>
<feature type="domain" description="FPL" evidence="3">
    <location>
        <begin position="60"/>
        <end position="210"/>
    </location>
</feature>
<sequence>RGGCEKTKTETKTKKRVVAMWPFFWRSSDLYSLAGFKYLNDQLEEYQTVNATDRGFVETLRLIAEVVTYGDQHDPSIFEFFMEKQVMAQFLNILKMSNNSDVALQLLQTLSIMIQSLHSEHAIYYLFSNEYINKLIMHPFDFQNEEMIVYYISFLRTISGRLDKNTISLLVKTQHDAIVSFPLYSEALKFVNHQDNMICIAVRALTLNIYRVNDNSVNNFITTPPMSGYFSDLVKYIKKKTSKLDTLVDCSAQVDDALKIKKQLVSTIEEIDDDLYYLSDILCAGVSKLSGLVTQNLLHTLVLPKLLPSLHLSHSNSTQISALTSLYILSRLLQVVNSKEVVNAVAAAFLCPPMVATTSFNRECNGNSLVGGMSSESTKSVLASGISMVNTITRIKEQESQHNDVKPLKEQYINIVHLEESEKDRKSNST</sequence>
<dbReference type="SUPFAM" id="SSF48371">
    <property type="entry name" value="ARM repeat"/>
    <property type="match status" value="1"/>
</dbReference>
<evidence type="ECO:0008006" key="7">
    <source>
        <dbReference type="Google" id="ProtNLM"/>
    </source>
</evidence>
<dbReference type="InterPro" id="IPR016024">
    <property type="entry name" value="ARM-type_fold"/>
</dbReference>
<dbReference type="GO" id="GO:0006914">
    <property type="term" value="P:autophagy"/>
    <property type="evidence" value="ECO:0007669"/>
    <property type="project" value="UniProtKB-KW"/>
</dbReference>
<dbReference type="InterPro" id="IPR045820">
    <property type="entry name" value="CLEC16A/TT9_C"/>
</dbReference>
<organism evidence="5 6">
    <name type="scientific">Taxus chinensis</name>
    <name type="common">Chinese yew</name>
    <name type="synonym">Taxus wallichiana var. chinensis</name>
    <dbReference type="NCBI Taxonomy" id="29808"/>
    <lineage>
        <taxon>Eukaryota</taxon>
        <taxon>Viridiplantae</taxon>
        <taxon>Streptophyta</taxon>
        <taxon>Embryophyta</taxon>
        <taxon>Tracheophyta</taxon>
        <taxon>Spermatophyta</taxon>
        <taxon>Pinopsida</taxon>
        <taxon>Pinidae</taxon>
        <taxon>Conifers II</taxon>
        <taxon>Cupressales</taxon>
        <taxon>Taxaceae</taxon>
        <taxon>Taxus</taxon>
    </lineage>
</organism>
<protein>
    <recommendedName>
        <fullName evidence="7">FPL domain-containing protein</fullName>
    </recommendedName>
</protein>
<evidence type="ECO:0000256" key="1">
    <source>
        <dbReference type="ARBA" id="ARBA00006441"/>
    </source>
</evidence>
<keyword evidence="2" id="KW-0072">Autophagy</keyword>
<dbReference type="GO" id="GO:0005770">
    <property type="term" value="C:late endosome"/>
    <property type="evidence" value="ECO:0007669"/>
    <property type="project" value="TreeGrafter"/>
</dbReference>
<dbReference type="GO" id="GO:1901096">
    <property type="term" value="P:regulation of autophagosome maturation"/>
    <property type="evidence" value="ECO:0007669"/>
    <property type="project" value="TreeGrafter"/>
</dbReference>
<dbReference type="InterPro" id="IPR019155">
    <property type="entry name" value="CLEC16A/TT9_N"/>
</dbReference>
<evidence type="ECO:0000313" key="5">
    <source>
        <dbReference type="EMBL" id="KAH9318603.1"/>
    </source>
</evidence>
<dbReference type="InterPro" id="IPR039272">
    <property type="entry name" value="CLEC16A/TT9"/>
</dbReference>
<dbReference type="PANTHER" id="PTHR21481:SF0">
    <property type="entry name" value="PROTEIN CLEC16A"/>
    <property type="match status" value="1"/>
</dbReference>
<dbReference type="AlphaFoldDB" id="A0AA38LBF1"/>
<reference evidence="5 6" key="1">
    <citation type="journal article" date="2021" name="Nat. Plants">
        <title>The Taxus genome provides insights into paclitaxel biosynthesis.</title>
        <authorList>
            <person name="Xiong X."/>
            <person name="Gou J."/>
            <person name="Liao Q."/>
            <person name="Li Y."/>
            <person name="Zhou Q."/>
            <person name="Bi G."/>
            <person name="Li C."/>
            <person name="Du R."/>
            <person name="Wang X."/>
            <person name="Sun T."/>
            <person name="Guo L."/>
            <person name="Liang H."/>
            <person name="Lu P."/>
            <person name="Wu Y."/>
            <person name="Zhang Z."/>
            <person name="Ro D.K."/>
            <person name="Shang Y."/>
            <person name="Huang S."/>
            <person name="Yan J."/>
        </authorList>
    </citation>
    <scope>NUCLEOTIDE SEQUENCE [LARGE SCALE GENOMIC DNA]</scope>
    <source>
        <strain evidence="5">Ta-2019</strain>
    </source>
</reference>
<dbReference type="Pfam" id="PF09758">
    <property type="entry name" value="FPL"/>
    <property type="match status" value="1"/>
</dbReference>
<keyword evidence="6" id="KW-1185">Reference proteome</keyword>
<dbReference type="GO" id="GO:0005794">
    <property type="term" value="C:Golgi apparatus"/>
    <property type="evidence" value="ECO:0007669"/>
    <property type="project" value="TreeGrafter"/>
</dbReference>
<proteinExistence type="inferred from homology"/>
<dbReference type="OMA" id="ARRFAFH"/>
<gene>
    <name evidence="5" type="ORF">KI387_020372</name>
</gene>
<name>A0AA38LBF1_TAXCH</name>
<dbReference type="Pfam" id="PF19439">
    <property type="entry name" value="CLEC16A_C"/>
    <property type="match status" value="1"/>
</dbReference>
<evidence type="ECO:0000256" key="2">
    <source>
        <dbReference type="ARBA" id="ARBA00023006"/>
    </source>
</evidence>
<dbReference type="EMBL" id="JAHRHJ020000004">
    <property type="protein sequence ID" value="KAH9318603.1"/>
    <property type="molecule type" value="Genomic_DNA"/>
</dbReference>
<comment type="similarity">
    <text evidence="1">Belongs to the CLEC16A/gop-1 family.</text>
</comment>
<dbReference type="Proteomes" id="UP000824469">
    <property type="component" value="Unassembled WGS sequence"/>
</dbReference>
<dbReference type="GO" id="GO:0007034">
    <property type="term" value="P:vacuolar transport"/>
    <property type="evidence" value="ECO:0007669"/>
    <property type="project" value="TreeGrafter"/>
</dbReference>
<feature type="non-terminal residue" evidence="5">
    <location>
        <position position="1"/>
    </location>
</feature>
<dbReference type="GO" id="GO:0016197">
    <property type="term" value="P:endosomal transport"/>
    <property type="evidence" value="ECO:0007669"/>
    <property type="project" value="TreeGrafter"/>
</dbReference>
<feature type="domain" description="CLEC16A/TT9 C-terminal" evidence="4">
    <location>
        <begin position="265"/>
        <end position="424"/>
    </location>
</feature>
<accession>A0AA38LBF1</accession>
<evidence type="ECO:0000313" key="6">
    <source>
        <dbReference type="Proteomes" id="UP000824469"/>
    </source>
</evidence>